<reference evidence="2" key="1">
    <citation type="journal article" date="2014" name="Int. J. Syst. Evol. Microbiol.">
        <title>Complete genome sequence of Corynebacterium casei LMG S-19264T (=DSM 44701T), isolated from a smear-ripened cheese.</title>
        <authorList>
            <consortium name="US DOE Joint Genome Institute (JGI-PGF)"/>
            <person name="Walter F."/>
            <person name="Albersmeier A."/>
            <person name="Kalinowski J."/>
            <person name="Ruckert C."/>
        </authorList>
    </citation>
    <scope>NUCLEOTIDE SEQUENCE</scope>
    <source>
        <strain evidence="2">CGMCC 1.15966</strain>
    </source>
</reference>
<dbReference type="InterPro" id="IPR003431">
    <property type="entry name" value="B-propeller_Phytase"/>
</dbReference>
<comment type="caution">
    <text evidence="2">The sequence shown here is derived from an EMBL/GenBank/DDBJ whole genome shotgun (WGS) entry which is preliminary data.</text>
</comment>
<dbReference type="InterPro" id="IPR011042">
    <property type="entry name" value="6-blade_b-propeller_TolB-like"/>
</dbReference>
<dbReference type="SUPFAM" id="SSF50956">
    <property type="entry name" value="Thermostable phytase (3-phytase)"/>
    <property type="match status" value="1"/>
</dbReference>
<protein>
    <submittedName>
        <fullName evidence="2">3-phytase</fullName>
    </submittedName>
</protein>
<dbReference type="PROSITE" id="PS51662">
    <property type="entry name" value="BP_PHYTASE"/>
    <property type="match status" value="1"/>
</dbReference>
<dbReference type="Proteomes" id="UP000614460">
    <property type="component" value="Unassembled WGS sequence"/>
</dbReference>
<dbReference type="PROSITE" id="PS51257">
    <property type="entry name" value="PROKAR_LIPOPROTEIN"/>
    <property type="match status" value="1"/>
</dbReference>
<dbReference type="Gene3D" id="2.120.10.30">
    <property type="entry name" value="TolB, C-terminal domain"/>
    <property type="match status" value="1"/>
</dbReference>
<dbReference type="AlphaFoldDB" id="A0A8H9FZ69"/>
<reference evidence="2" key="2">
    <citation type="submission" date="2020-09" db="EMBL/GenBank/DDBJ databases">
        <authorList>
            <person name="Sun Q."/>
            <person name="Zhou Y."/>
        </authorList>
    </citation>
    <scope>NUCLEOTIDE SEQUENCE</scope>
    <source>
        <strain evidence="2">CGMCC 1.15966</strain>
    </source>
</reference>
<organism evidence="2 3">
    <name type="scientific">Sphingobacterium cellulitidis</name>
    <dbReference type="NCBI Taxonomy" id="1768011"/>
    <lineage>
        <taxon>Bacteria</taxon>
        <taxon>Pseudomonadati</taxon>
        <taxon>Bacteroidota</taxon>
        <taxon>Sphingobacteriia</taxon>
        <taxon>Sphingobacteriales</taxon>
        <taxon>Sphingobacteriaceae</taxon>
        <taxon>Sphingobacterium</taxon>
    </lineage>
</organism>
<feature type="domain" description="BPP" evidence="1">
    <location>
        <begin position="19"/>
        <end position="351"/>
    </location>
</feature>
<evidence type="ECO:0000313" key="2">
    <source>
        <dbReference type="EMBL" id="GGE22968.1"/>
    </source>
</evidence>
<proteinExistence type="predicted"/>
<dbReference type="EMBL" id="BMKM01000004">
    <property type="protein sequence ID" value="GGE22968.1"/>
    <property type="molecule type" value="Genomic_DNA"/>
</dbReference>
<sequence>MDNQMKKQITLLSFAAIVFASCGDKLAPVAENALKPTVTTEVVPNDTDDPAIWVNPNDSSQVIIIGTDKHEKTGGLYAYDMDGKIINKVVPLDRPNNVDIAYGFNLAGKKQDIAVVTERGTDKIRVFSLPDLKPLDNGGIPVFEGETERSPMGISLYTQLDSTGNKIYAIVGRKIGPSGKYLYQYELQDKDGVIVGTKVREFGSFQGGKEIEAIAVDNELGYVYYSDEGFGIHKYYADPSKGNEELAIFGQKDFKGDHEGIAIYKTTDSTGYIVASNQQNNSFNIYPREGDAGNPNQYTRIAEVPVSAIECDGADAISMPIGSKFPKGMLVAMSNGMVFHYYNWQEFQDIIDAKN</sequence>
<dbReference type="Pfam" id="PF02333">
    <property type="entry name" value="Phytase"/>
    <property type="match status" value="1"/>
</dbReference>
<name>A0A8H9FZ69_9SPHI</name>
<dbReference type="GO" id="GO:0016158">
    <property type="term" value="F:inositol hexakisphosphate 3-phosphatase activity"/>
    <property type="evidence" value="ECO:0007669"/>
    <property type="project" value="InterPro"/>
</dbReference>
<keyword evidence="3" id="KW-1185">Reference proteome</keyword>
<accession>A0A8H9FZ69</accession>
<evidence type="ECO:0000259" key="1">
    <source>
        <dbReference type="PROSITE" id="PS51662"/>
    </source>
</evidence>
<evidence type="ECO:0000313" key="3">
    <source>
        <dbReference type="Proteomes" id="UP000614460"/>
    </source>
</evidence>
<gene>
    <name evidence="2" type="primary">phy</name>
    <name evidence="2" type="ORF">GCM10011516_20790</name>
</gene>